<sequence>MTQVVAYSEQSFTFIFPTPTVITTRSYWAGAFSATVRSKAGSSSMTTRMVRRSLLPGRPPSQSVQALSTTSTTDTAISTNVEATPTNRNVTRPEPTLCGEYGNFTLNFDDTTVRRGDNNTIVATGMINPYHHLFYSNGLTYIPDKWGAYRAVSQPNIAMFLPLNGKLLPDNAAAGTLLEGEIGAGPRASVNAYWFNARSGYFGCSLSGISPCALRISGYRFDPILQREVKVAEQNVTIPACWGFVGCQLTRVFFSDRFRGLSGIQFKAYTYNLGIPQVYMLDDLAMEWYNNSCAAGVMRLGNHFGPGANRLQLLDLDRDTTTRAVA</sequence>
<evidence type="ECO:0000256" key="1">
    <source>
        <dbReference type="SAM" id="MobiDB-lite"/>
    </source>
</evidence>
<dbReference type="GeneID" id="54291504"/>
<evidence type="ECO:0000313" key="3">
    <source>
        <dbReference type="EMBL" id="KAF2012127.1"/>
    </source>
</evidence>
<organism evidence="3 4">
    <name type="scientific">Aaosphaeria arxii CBS 175.79</name>
    <dbReference type="NCBI Taxonomy" id="1450172"/>
    <lineage>
        <taxon>Eukaryota</taxon>
        <taxon>Fungi</taxon>
        <taxon>Dikarya</taxon>
        <taxon>Ascomycota</taxon>
        <taxon>Pezizomycotina</taxon>
        <taxon>Dothideomycetes</taxon>
        <taxon>Pleosporomycetidae</taxon>
        <taxon>Pleosporales</taxon>
        <taxon>Pleosporales incertae sedis</taxon>
        <taxon>Aaosphaeria</taxon>
    </lineage>
</organism>
<feature type="region of interest" description="Disordered" evidence="1">
    <location>
        <begin position="54"/>
        <end position="96"/>
    </location>
</feature>
<dbReference type="EMBL" id="ML978073">
    <property type="protein sequence ID" value="KAF2012127.1"/>
    <property type="molecule type" value="Genomic_DNA"/>
</dbReference>
<dbReference type="AlphaFoldDB" id="A0A6A5XH15"/>
<feature type="compositionally biased region" description="Polar residues" evidence="1">
    <location>
        <begin position="80"/>
        <end position="90"/>
    </location>
</feature>
<keyword evidence="4" id="KW-1185">Reference proteome</keyword>
<reference evidence="3" key="1">
    <citation type="journal article" date="2020" name="Stud. Mycol.">
        <title>101 Dothideomycetes genomes: a test case for predicting lifestyles and emergence of pathogens.</title>
        <authorList>
            <person name="Haridas S."/>
            <person name="Albert R."/>
            <person name="Binder M."/>
            <person name="Bloem J."/>
            <person name="Labutti K."/>
            <person name="Salamov A."/>
            <person name="Andreopoulos B."/>
            <person name="Baker S."/>
            <person name="Barry K."/>
            <person name="Bills G."/>
            <person name="Bluhm B."/>
            <person name="Cannon C."/>
            <person name="Castanera R."/>
            <person name="Culley D."/>
            <person name="Daum C."/>
            <person name="Ezra D."/>
            <person name="Gonzalez J."/>
            <person name="Henrissat B."/>
            <person name="Kuo A."/>
            <person name="Liang C."/>
            <person name="Lipzen A."/>
            <person name="Lutzoni F."/>
            <person name="Magnuson J."/>
            <person name="Mondo S."/>
            <person name="Nolan M."/>
            <person name="Ohm R."/>
            <person name="Pangilinan J."/>
            <person name="Park H.-J."/>
            <person name="Ramirez L."/>
            <person name="Alfaro M."/>
            <person name="Sun H."/>
            <person name="Tritt A."/>
            <person name="Yoshinaga Y."/>
            <person name="Zwiers L.-H."/>
            <person name="Turgeon B."/>
            <person name="Goodwin S."/>
            <person name="Spatafora J."/>
            <person name="Crous P."/>
            <person name="Grigoriev I."/>
        </authorList>
    </citation>
    <scope>NUCLEOTIDE SEQUENCE</scope>
    <source>
        <strain evidence="3">CBS 175.79</strain>
    </source>
</reference>
<protein>
    <recommendedName>
        <fullName evidence="2">DUF7371 domain-containing protein</fullName>
    </recommendedName>
</protein>
<evidence type="ECO:0000313" key="4">
    <source>
        <dbReference type="Proteomes" id="UP000799778"/>
    </source>
</evidence>
<feature type="domain" description="DUF7371" evidence="2">
    <location>
        <begin position="100"/>
        <end position="299"/>
    </location>
</feature>
<dbReference type="InterPro" id="IPR055795">
    <property type="entry name" value="DUF7371"/>
</dbReference>
<dbReference type="Proteomes" id="UP000799778">
    <property type="component" value="Unassembled WGS sequence"/>
</dbReference>
<accession>A0A6A5XH15</accession>
<name>A0A6A5XH15_9PLEO</name>
<dbReference type="RefSeq" id="XP_033380466.1">
    <property type="nucleotide sequence ID" value="XM_033534107.1"/>
</dbReference>
<feature type="compositionally biased region" description="Low complexity" evidence="1">
    <location>
        <begin position="68"/>
        <end position="79"/>
    </location>
</feature>
<gene>
    <name evidence="3" type="ORF">BU24DRAFT_495201</name>
</gene>
<proteinExistence type="predicted"/>
<dbReference type="Pfam" id="PF24086">
    <property type="entry name" value="DUF7371"/>
    <property type="match status" value="1"/>
</dbReference>
<evidence type="ECO:0000259" key="2">
    <source>
        <dbReference type="Pfam" id="PF24086"/>
    </source>
</evidence>
<dbReference type="OrthoDB" id="5385013at2759"/>